<dbReference type="PANTHER" id="PTHR28678:SF1">
    <property type="entry name" value="CODANIN-1"/>
    <property type="match status" value="1"/>
</dbReference>
<dbReference type="GeneTree" id="ENSGT00940000164449"/>
<sequence length="1427" mass="156569">MLSCFWSAPQGNAVATFARLLPFWSAPNSKQQAECQTAPAQTRMAALLESLLQKEVEAIKAVEWLKHDGDSDSLAWCKPLKIERQEFVPFLLNFLREQSCSTLTHGPATPAKTPSHPRVSQPSQQGPGFSSELRGGCRSTGPGTGPRSASRVQLFSSTPSLSPGAEWDTTQPPSGSHCLGGISALSSPSFSSARSPAPASTSRHTPSERRSTQRASLGDFMPSPPELQHHHSLSLGVQQQPRGRRRSAGMGGQGRQGGGRGVFQTEEVGPGRSEGGGRKGRGGGANKMGDPAVSPPMAQMTTLVQLNLTNLEDFPPMGMSHASPALHTKPSRRINPTPVSAERPHSRPKTCFTSTPFSTRPSSPPPVPEAVTGAIEGSITGALNVGSPPLSLQEERELLKRVKCKRAEQVGSPLPTSLDPCTPTKPGLRPVSGSKMTPVTLGSCPDPSKVTLTSELDLLADLYCTCISENLVPNVFLELFFVLQLLTSRTPAVTEEEDKDLSMGTLDVLERGYLSKVHNCVYFSVRVLENQFELVSHLDKDTLRLLAENERVTCFSPSLRNRLTLAQDASTAKVSPSVDTFIHSVPFQPATDNRSNFSSDKAFHTFKKQRDIFYEVLREWEDFHKEPRWEFEAELGNRVRGMVNQLNSTGNHSHFARLFLKQLVQMCKGPRALGSPGDTPDADLLGMLGADSLGRLKRLEERLIQPQGILGPCPPPAFPGHQEFFRDFLKTASCCQLNQHLKDSLCQQLLQLDEVSVLAPVVSSTEGEGDMEQQVSTDYSVDLDEKQRFSSVLLLARLLAKFLGYISFLPYQTSERPSREIQEATANLRSKSMSVLDVCAVLRSCVRRRRTILTVPWLVEFLSMLDFTGPFLLCYRTVLGLLLSLYRRMVLSREGEVCYLNQLLMVAVLGWLFQIPVIPEELFFTTDFAVAVELEESQTNVQGLDCLPLVDQQLLYTCCPFLGEFRKLLAAFVAGSSARGGGLIRKITPTSAELRGTPTTTRSQQKRQVDLEQAFFHNQPPSLRRTVEFVAERVGSNCVKHMKVTLVCELVRGGERLLREGLISPGANPLILNDSICAQLCDGGQEALERATRFCSEKGPEAIRVLLPDETSPAVLTTSENITKRLATEKAYSWLSSNITALVKREWKTKFDRVMKSLPSPEASGVEGSGLVAGAAAVSQEQSRTPKRDMGKEEAVTSCPPDCPHSAPLPSDVLVEIKEVLSIAVGPRSEKEALTCLQLNALLGKVGDTLSCKKFSFPMPEQMLIRCTVLLACKLVSGELPMVSPQEECGRTVSPDPVLLPDSPVQRVGCSIKVLLEQLILLWGRDCCSSAPLHLLFTEMTLSAVLMASDSQWDNFLFLVRQLVERGILGEEEVVSHWRKLSQLPWPTEFIEKIQQQSSSTTSLPLPELQNHMDMLQVSPQPVEGAN</sequence>
<feature type="transmembrane region" description="Helical" evidence="2">
    <location>
        <begin position="867"/>
        <end position="886"/>
    </location>
</feature>
<keyword evidence="2" id="KW-0812">Transmembrane</keyword>
<dbReference type="GO" id="GO:0005634">
    <property type="term" value="C:nucleus"/>
    <property type="evidence" value="ECO:0007669"/>
    <property type="project" value="TreeGrafter"/>
</dbReference>
<feature type="compositionally biased region" description="Low complexity" evidence="1">
    <location>
        <begin position="120"/>
        <end position="131"/>
    </location>
</feature>
<evidence type="ECO:0000313" key="5">
    <source>
        <dbReference type="Proteomes" id="UP000694402"/>
    </source>
</evidence>
<name>A0A8C8D5P5_ONCTS</name>
<feature type="region of interest" description="Disordered" evidence="1">
    <location>
        <begin position="1177"/>
        <end position="1202"/>
    </location>
</feature>
<dbReference type="InterPro" id="IPR028171">
    <property type="entry name" value="Codanin-1_C"/>
</dbReference>
<keyword evidence="2" id="KW-0472">Membrane</keyword>
<dbReference type="Pfam" id="PF15296">
    <property type="entry name" value="Codanin-1_C"/>
    <property type="match status" value="1"/>
</dbReference>
<dbReference type="GO" id="GO:0006325">
    <property type="term" value="P:chromatin organization"/>
    <property type="evidence" value="ECO:0007669"/>
    <property type="project" value="TreeGrafter"/>
</dbReference>
<feature type="region of interest" description="Disordered" evidence="1">
    <location>
        <begin position="105"/>
        <end position="290"/>
    </location>
</feature>
<dbReference type="Proteomes" id="UP000694402">
    <property type="component" value="Unassembled WGS sequence"/>
</dbReference>
<protein>
    <recommendedName>
        <fullName evidence="3">Codanin-1 C-terminal domain-containing protein</fullName>
    </recommendedName>
</protein>
<feature type="compositionally biased region" description="Low complexity" evidence="1">
    <location>
        <begin position="350"/>
        <end position="361"/>
    </location>
</feature>
<reference evidence="4" key="1">
    <citation type="submission" date="2025-08" db="UniProtKB">
        <authorList>
            <consortium name="Ensembl"/>
        </authorList>
    </citation>
    <scope>IDENTIFICATION</scope>
</reference>
<dbReference type="Ensembl" id="ENSOTST00005023655.2">
    <property type="protein sequence ID" value="ENSOTSP00005021807.2"/>
    <property type="gene ID" value="ENSOTSG00005010480.2"/>
</dbReference>
<accession>A0A8C8D5P5</accession>
<evidence type="ECO:0000256" key="1">
    <source>
        <dbReference type="SAM" id="MobiDB-lite"/>
    </source>
</evidence>
<evidence type="ECO:0000313" key="4">
    <source>
        <dbReference type="Ensembl" id="ENSOTSP00005021807.2"/>
    </source>
</evidence>
<keyword evidence="2" id="KW-1133">Transmembrane helix</keyword>
<feature type="domain" description="Codanin-1 C-terminal" evidence="3">
    <location>
        <begin position="945"/>
        <end position="1059"/>
    </location>
</feature>
<dbReference type="InterPro" id="IPR040031">
    <property type="entry name" value="Codanin-1"/>
</dbReference>
<reference evidence="4" key="2">
    <citation type="submission" date="2025-09" db="UniProtKB">
        <authorList>
            <consortium name="Ensembl"/>
        </authorList>
    </citation>
    <scope>IDENTIFICATION</scope>
</reference>
<feature type="transmembrane region" description="Helical" evidence="2">
    <location>
        <begin position="898"/>
        <end position="918"/>
    </location>
</feature>
<gene>
    <name evidence="4" type="primary">CDAN1</name>
</gene>
<dbReference type="PANTHER" id="PTHR28678">
    <property type="entry name" value="CODANIN-1"/>
    <property type="match status" value="1"/>
</dbReference>
<proteinExistence type="predicted"/>
<feature type="compositionally biased region" description="Low complexity" evidence="1">
    <location>
        <begin position="183"/>
        <end position="202"/>
    </location>
</feature>
<feature type="region of interest" description="Disordered" evidence="1">
    <location>
        <begin position="322"/>
        <end position="368"/>
    </location>
</feature>
<feature type="compositionally biased region" description="Polar residues" evidence="1">
    <location>
        <begin position="150"/>
        <end position="161"/>
    </location>
</feature>
<organism evidence="4 5">
    <name type="scientific">Oncorhynchus tshawytscha</name>
    <name type="common">Chinook salmon</name>
    <name type="synonym">Salmo tshawytscha</name>
    <dbReference type="NCBI Taxonomy" id="74940"/>
    <lineage>
        <taxon>Eukaryota</taxon>
        <taxon>Metazoa</taxon>
        <taxon>Chordata</taxon>
        <taxon>Craniata</taxon>
        <taxon>Vertebrata</taxon>
        <taxon>Euteleostomi</taxon>
        <taxon>Actinopterygii</taxon>
        <taxon>Neopterygii</taxon>
        <taxon>Teleostei</taxon>
        <taxon>Protacanthopterygii</taxon>
        <taxon>Salmoniformes</taxon>
        <taxon>Salmonidae</taxon>
        <taxon>Salmoninae</taxon>
        <taxon>Oncorhynchus</taxon>
    </lineage>
</organism>
<keyword evidence="5" id="KW-1185">Reference proteome</keyword>
<evidence type="ECO:0000256" key="2">
    <source>
        <dbReference type="SAM" id="Phobius"/>
    </source>
</evidence>
<evidence type="ECO:0000259" key="3">
    <source>
        <dbReference type="Pfam" id="PF15296"/>
    </source>
</evidence>
<feature type="compositionally biased region" description="Basic and acidic residues" evidence="1">
    <location>
        <begin position="1184"/>
        <end position="1195"/>
    </location>
</feature>
<feature type="compositionally biased region" description="Gly residues" evidence="1">
    <location>
        <begin position="249"/>
        <end position="261"/>
    </location>
</feature>